<proteinExistence type="predicted"/>
<dbReference type="AlphaFoldDB" id="A0A1I8BMW2"/>
<keyword evidence="1" id="KW-1185">Reference proteome</keyword>
<name>A0A1I8BMW2_MELHA</name>
<reference evidence="2" key="1">
    <citation type="submission" date="2016-11" db="UniProtKB">
        <authorList>
            <consortium name="WormBaseParasite"/>
        </authorList>
    </citation>
    <scope>IDENTIFICATION</scope>
</reference>
<dbReference type="WBParaSite" id="MhA1_Contig335.frz3.gene11">
    <property type="protein sequence ID" value="MhA1_Contig335.frz3.gene11"/>
    <property type="gene ID" value="MhA1_Contig335.frz3.gene11"/>
</dbReference>
<evidence type="ECO:0000313" key="1">
    <source>
        <dbReference type="Proteomes" id="UP000095281"/>
    </source>
</evidence>
<evidence type="ECO:0000313" key="2">
    <source>
        <dbReference type="WBParaSite" id="MhA1_Contig335.frz3.gene11"/>
    </source>
</evidence>
<accession>A0A1I8BMW2</accession>
<dbReference type="Proteomes" id="UP000095281">
    <property type="component" value="Unplaced"/>
</dbReference>
<sequence length="48" mass="5078">MRVGALLRTLPLPNPPFSAVPPPAQTESSNLVTGDNRGNLFVGLVCFL</sequence>
<organism evidence="1 2">
    <name type="scientific">Meloidogyne hapla</name>
    <name type="common">Root-knot nematode worm</name>
    <dbReference type="NCBI Taxonomy" id="6305"/>
    <lineage>
        <taxon>Eukaryota</taxon>
        <taxon>Metazoa</taxon>
        <taxon>Ecdysozoa</taxon>
        <taxon>Nematoda</taxon>
        <taxon>Chromadorea</taxon>
        <taxon>Rhabditida</taxon>
        <taxon>Tylenchina</taxon>
        <taxon>Tylenchomorpha</taxon>
        <taxon>Tylenchoidea</taxon>
        <taxon>Meloidogynidae</taxon>
        <taxon>Meloidogyninae</taxon>
        <taxon>Meloidogyne</taxon>
    </lineage>
</organism>
<protein>
    <submittedName>
        <fullName evidence="2">Uncharacterized protein</fullName>
    </submittedName>
</protein>